<feature type="transmembrane region" description="Helical" evidence="1">
    <location>
        <begin position="196"/>
        <end position="216"/>
    </location>
</feature>
<evidence type="ECO:0000256" key="1">
    <source>
        <dbReference type="SAM" id="Phobius"/>
    </source>
</evidence>
<feature type="transmembrane region" description="Helical" evidence="1">
    <location>
        <begin position="157"/>
        <end position="189"/>
    </location>
</feature>
<accession>A0A512PIL8</accession>
<sequence length="267" mass="27986">MRTEYRKVVSTRLWWILLIAMAVYMAFLAGVMAWALTAGSTTTTGPDGGQEDLVLSAEAVVRTVYTIAVSFGYVFPLVVGALSVSSEYRHQTITPTFLAEPRRTVVLLAKLVAGAVLGVLFGAVGTAATVAAGAGVLTALGEPTMLDLASTWRTLGLSVLALAVWSLLGVAFGLVLTNQVAVVVVLLAFTQFVEPVLRFVLALTSWGGGVAAYLPGAAGEAISGGSFYAETGLSELLPWWQGLLVLLGYTVVLAVVGRVTTFRKDVT</sequence>
<reference evidence="2 3" key="1">
    <citation type="submission" date="2019-07" db="EMBL/GenBank/DDBJ databases">
        <title>Whole genome shotgun sequence of Cellulomonas soli NBRC 109434.</title>
        <authorList>
            <person name="Hosoyama A."/>
            <person name="Uohara A."/>
            <person name="Ohji S."/>
            <person name="Ichikawa N."/>
        </authorList>
    </citation>
    <scope>NUCLEOTIDE SEQUENCE [LARGE SCALE GENOMIC DNA]</scope>
    <source>
        <strain evidence="2 3">NBRC 109434</strain>
    </source>
</reference>
<feature type="transmembrane region" description="Helical" evidence="1">
    <location>
        <begin position="236"/>
        <end position="256"/>
    </location>
</feature>
<proteinExistence type="predicted"/>
<evidence type="ECO:0000313" key="3">
    <source>
        <dbReference type="Proteomes" id="UP000321798"/>
    </source>
</evidence>
<organism evidence="2 3">
    <name type="scientific">Cellulomonas soli</name>
    <dbReference type="NCBI Taxonomy" id="931535"/>
    <lineage>
        <taxon>Bacteria</taxon>
        <taxon>Bacillati</taxon>
        <taxon>Actinomycetota</taxon>
        <taxon>Actinomycetes</taxon>
        <taxon>Micrococcales</taxon>
        <taxon>Cellulomonadaceae</taxon>
        <taxon>Cellulomonas</taxon>
    </lineage>
</organism>
<evidence type="ECO:0000313" key="2">
    <source>
        <dbReference type="EMBL" id="GEP71049.1"/>
    </source>
</evidence>
<protein>
    <submittedName>
        <fullName evidence="2">ABC transporter permease</fullName>
    </submittedName>
</protein>
<gene>
    <name evidence="2" type="ORF">CSO01_37640</name>
</gene>
<keyword evidence="1" id="KW-0472">Membrane</keyword>
<name>A0A512PIL8_9CELL</name>
<dbReference type="Proteomes" id="UP000321798">
    <property type="component" value="Unassembled WGS sequence"/>
</dbReference>
<dbReference type="EMBL" id="BKAL01000021">
    <property type="protein sequence ID" value="GEP71049.1"/>
    <property type="molecule type" value="Genomic_DNA"/>
</dbReference>
<comment type="caution">
    <text evidence="2">The sequence shown here is derived from an EMBL/GenBank/DDBJ whole genome shotgun (WGS) entry which is preliminary data.</text>
</comment>
<keyword evidence="1" id="KW-0812">Transmembrane</keyword>
<feature type="transmembrane region" description="Helical" evidence="1">
    <location>
        <begin position="12"/>
        <end position="36"/>
    </location>
</feature>
<feature type="transmembrane region" description="Helical" evidence="1">
    <location>
        <begin position="105"/>
        <end position="137"/>
    </location>
</feature>
<dbReference type="AlphaFoldDB" id="A0A512PIL8"/>
<keyword evidence="3" id="KW-1185">Reference proteome</keyword>
<keyword evidence="1" id="KW-1133">Transmembrane helix</keyword>
<feature type="transmembrane region" description="Helical" evidence="1">
    <location>
        <begin position="63"/>
        <end position="84"/>
    </location>
</feature>